<dbReference type="AlphaFoldDB" id="A0A9W8AIS1"/>
<dbReference type="GO" id="GO:0071986">
    <property type="term" value="C:Ragulator complex"/>
    <property type="evidence" value="ECO:0007669"/>
    <property type="project" value="InterPro"/>
</dbReference>
<protein>
    <recommendedName>
        <fullName evidence="4">Late endosomal/lysosomal adaptor and MAPK and MTOR activator 5</fullName>
    </recommendedName>
</protein>
<dbReference type="EMBL" id="JANBPT010000116">
    <property type="protein sequence ID" value="KAJ1927479.1"/>
    <property type="molecule type" value="Genomic_DNA"/>
</dbReference>
<dbReference type="Pfam" id="PF16672">
    <property type="entry name" value="LAMTOR5"/>
    <property type="match status" value="1"/>
</dbReference>
<gene>
    <name evidence="2" type="ORF">IWQ60_002902</name>
</gene>
<comment type="caution">
    <text evidence="2">The sequence shown here is derived from an EMBL/GenBank/DDBJ whole genome shotgun (WGS) entry which is preliminary data.</text>
</comment>
<evidence type="ECO:0000313" key="3">
    <source>
        <dbReference type="Proteomes" id="UP001150569"/>
    </source>
</evidence>
<dbReference type="InterPro" id="IPR024135">
    <property type="entry name" value="LAMTOR5"/>
</dbReference>
<accession>A0A9W8AIS1</accession>
<dbReference type="Gene3D" id="3.30.450.30">
    <property type="entry name" value="Dynein light chain 2a, cytoplasmic"/>
    <property type="match status" value="1"/>
</dbReference>
<dbReference type="Proteomes" id="UP001150569">
    <property type="component" value="Unassembled WGS sequence"/>
</dbReference>
<evidence type="ECO:0000313" key="2">
    <source>
        <dbReference type="EMBL" id="KAJ1927479.1"/>
    </source>
</evidence>
<dbReference type="GO" id="GO:0043066">
    <property type="term" value="P:negative regulation of apoptotic process"/>
    <property type="evidence" value="ECO:0007669"/>
    <property type="project" value="InterPro"/>
</dbReference>
<keyword evidence="3" id="KW-1185">Reference proteome</keyword>
<organism evidence="2 3">
    <name type="scientific">Tieghemiomyces parasiticus</name>
    <dbReference type="NCBI Taxonomy" id="78921"/>
    <lineage>
        <taxon>Eukaryota</taxon>
        <taxon>Fungi</taxon>
        <taxon>Fungi incertae sedis</taxon>
        <taxon>Zoopagomycota</taxon>
        <taxon>Kickxellomycotina</taxon>
        <taxon>Dimargaritomycetes</taxon>
        <taxon>Dimargaritales</taxon>
        <taxon>Dimargaritaceae</taxon>
        <taxon>Tieghemiomyces</taxon>
    </lineage>
</organism>
<evidence type="ECO:0008006" key="4">
    <source>
        <dbReference type="Google" id="ProtNLM"/>
    </source>
</evidence>
<reference evidence="2" key="1">
    <citation type="submission" date="2022-07" db="EMBL/GenBank/DDBJ databases">
        <title>Phylogenomic reconstructions and comparative analyses of Kickxellomycotina fungi.</title>
        <authorList>
            <person name="Reynolds N.K."/>
            <person name="Stajich J.E."/>
            <person name="Barry K."/>
            <person name="Grigoriev I.V."/>
            <person name="Crous P."/>
            <person name="Smith M.E."/>
        </authorList>
    </citation>
    <scope>NUCLEOTIDE SEQUENCE</scope>
    <source>
        <strain evidence="2">RSA 861</strain>
    </source>
</reference>
<name>A0A9W8AIS1_9FUNG</name>
<sequence length="181" mass="18285">MDEPLERLVESLMEEPDVTGVLVTDASGLALAAQGSLRGSDVAAGLVDVLPAYTDVFPSGANNSATAIANHSGANSANNSSSHLTAVANSTTSALGTGTGKGMASPPPSNKMAAPAMASGAPATAASLELATPIIQITTTDQILLIQQQDSITVCIAKRRVSARTSKSDPSTPVVELPRFK</sequence>
<evidence type="ECO:0000256" key="1">
    <source>
        <dbReference type="SAM" id="MobiDB-lite"/>
    </source>
</evidence>
<feature type="region of interest" description="Disordered" evidence="1">
    <location>
        <begin position="92"/>
        <end position="117"/>
    </location>
</feature>
<feature type="region of interest" description="Disordered" evidence="1">
    <location>
        <begin position="161"/>
        <end position="181"/>
    </location>
</feature>
<proteinExistence type="predicted"/>